<sequence>MQKLEREILKEKIQIIESRPPR</sequence>
<proteinExistence type="predicted"/>
<accession>A0A0W0FYN2</accession>
<dbReference type="Proteomes" id="UP000054988">
    <property type="component" value="Unassembled WGS sequence"/>
</dbReference>
<reference evidence="1 2" key="1">
    <citation type="submission" date="2015-12" db="EMBL/GenBank/DDBJ databases">
        <title>Draft genome sequence of Moniliophthora roreri, the causal agent of frosty pod rot of cacao.</title>
        <authorList>
            <person name="Aime M.C."/>
            <person name="Diaz-Valderrama J.R."/>
            <person name="Kijpornyongpan T."/>
            <person name="Phillips-Mora W."/>
        </authorList>
    </citation>
    <scope>NUCLEOTIDE SEQUENCE [LARGE SCALE GENOMIC DNA]</scope>
    <source>
        <strain evidence="1 2">MCA 2952</strain>
    </source>
</reference>
<gene>
    <name evidence="1" type="ORF">WG66_6095</name>
</gene>
<dbReference type="EMBL" id="LATX01001486">
    <property type="protein sequence ID" value="KTB41326.1"/>
    <property type="molecule type" value="Genomic_DNA"/>
</dbReference>
<protein>
    <submittedName>
        <fullName evidence="1">Uncharacterized protein</fullName>
    </submittedName>
</protein>
<evidence type="ECO:0000313" key="1">
    <source>
        <dbReference type="EMBL" id="KTB41326.1"/>
    </source>
</evidence>
<name>A0A0W0FYN2_MONRR</name>
<organism evidence="1 2">
    <name type="scientific">Moniliophthora roreri</name>
    <name type="common">Frosty pod rot fungus</name>
    <name type="synonym">Monilia roreri</name>
    <dbReference type="NCBI Taxonomy" id="221103"/>
    <lineage>
        <taxon>Eukaryota</taxon>
        <taxon>Fungi</taxon>
        <taxon>Dikarya</taxon>
        <taxon>Basidiomycota</taxon>
        <taxon>Agaricomycotina</taxon>
        <taxon>Agaricomycetes</taxon>
        <taxon>Agaricomycetidae</taxon>
        <taxon>Agaricales</taxon>
        <taxon>Marasmiineae</taxon>
        <taxon>Marasmiaceae</taxon>
        <taxon>Moniliophthora</taxon>
    </lineage>
</organism>
<evidence type="ECO:0000313" key="2">
    <source>
        <dbReference type="Proteomes" id="UP000054988"/>
    </source>
</evidence>
<comment type="caution">
    <text evidence="1">The sequence shown here is derived from an EMBL/GenBank/DDBJ whole genome shotgun (WGS) entry which is preliminary data.</text>
</comment>
<dbReference type="AlphaFoldDB" id="A0A0W0FYN2"/>